<evidence type="ECO:0000313" key="2">
    <source>
        <dbReference type="Proteomes" id="UP000028194"/>
    </source>
</evidence>
<organism evidence="1 2">
    <name type="scientific">Candidatus Nitrososphaera evergladensis SR1</name>
    <dbReference type="NCBI Taxonomy" id="1459636"/>
    <lineage>
        <taxon>Archaea</taxon>
        <taxon>Nitrososphaerota</taxon>
        <taxon>Nitrososphaeria</taxon>
        <taxon>Nitrososphaerales</taxon>
        <taxon>Nitrososphaeraceae</taxon>
        <taxon>Nitrososphaera</taxon>
    </lineage>
</organism>
<protein>
    <submittedName>
        <fullName evidence="1">Uncharacterized protein</fullName>
    </submittedName>
</protein>
<accession>A0A075MXH5</accession>
<reference evidence="1 2" key="1">
    <citation type="journal article" date="2014" name="PLoS ONE">
        <title>Genome Sequence of Candidatus Nitrososphaera evergladensis from Group I.1b Enriched from Everglades Soil Reveals Novel Genomic Features of the Ammonia-Oxidizing Archaea.</title>
        <authorList>
            <person name="Zhalnina K.V."/>
            <person name="Dias R."/>
            <person name="Leonard M.T."/>
            <person name="Dorr de Quadros P."/>
            <person name="Camargo F.A."/>
            <person name="Drew J.C."/>
            <person name="Farmerie W.G."/>
            <person name="Daroub S.H."/>
            <person name="Triplett E.W."/>
        </authorList>
    </citation>
    <scope>NUCLEOTIDE SEQUENCE [LARGE SCALE GENOMIC DNA]</scope>
    <source>
        <strain evidence="1 2">SR1</strain>
    </source>
</reference>
<dbReference type="KEGG" id="nev:NTE_03288"/>
<dbReference type="EMBL" id="CP007174">
    <property type="protein sequence ID" value="AIF85317.1"/>
    <property type="molecule type" value="Genomic_DNA"/>
</dbReference>
<name>A0A075MXH5_9ARCH</name>
<dbReference type="GeneID" id="41598942"/>
<gene>
    <name evidence="1" type="ORF">NTE_03288</name>
</gene>
<sequence>MMSLIAAAIVVSVLGVATADTTTRDAVARKVDLSTVRITEVGKDTYTTKLLSNMNAAATAQVQNVAQIDTANIGKQSAFLFSADWIKANKNDESFKQFLKTAMDKRGVVMAVGNNTDILGSALESAGVHGGFGTGGADTPVVAYKITDYTDVAGNPRQLYHEYHSGTPEGYYYDDSDMQKLAEWLTN</sequence>
<keyword evidence="2" id="KW-1185">Reference proteome</keyword>
<dbReference type="HOGENOM" id="CLU_1444625_0_0_2"/>
<dbReference type="AlphaFoldDB" id="A0A075MXH5"/>
<dbReference type="RefSeq" id="WP_148701744.1">
    <property type="nucleotide sequence ID" value="NZ_CP007174.1"/>
</dbReference>
<evidence type="ECO:0000313" key="1">
    <source>
        <dbReference type="EMBL" id="AIF85317.1"/>
    </source>
</evidence>
<proteinExistence type="predicted"/>
<dbReference type="Proteomes" id="UP000028194">
    <property type="component" value="Chromosome"/>
</dbReference>